<accession>A0ABU0UI77</accession>
<dbReference type="InterPro" id="IPR015860">
    <property type="entry name" value="ABC_transpr_TagH-like"/>
</dbReference>
<dbReference type="PROSITE" id="PS00211">
    <property type="entry name" value="ABC_TRANSPORTER_1"/>
    <property type="match status" value="1"/>
</dbReference>
<dbReference type="PANTHER" id="PTHR46743:SF2">
    <property type="entry name" value="TEICHOIC ACIDS EXPORT ATP-BINDING PROTEIN TAGH"/>
    <property type="match status" value="1"/>
</dbReference>
<name>A0ABU0UI77_9HYPH</name>
<dbReference type="Proteomes" id="UP001224781">
    <property type="component" value="Unassembled WGS sequence"/>
</dbReference>
<dbReference type="PROSITE" id="PS50893">
    <property type="entry name" value="ABC_TRANSPORTER_2"/>
    <property type="match status" value="1"/>
</dbReference>
<keyword evidence="4 6" id="KW-0067">ATP-binding</keyword>
<dbReference type="Pfam" id="PF00005">
    <property type="entry name" value="ABC_tran"/>
    <property type="match status" value="1"/>
</dbReference>
<dbReference type="InterPro" id="IPR050683">
    <property type="entry name" value="Bact_Polysacc_Export_ATP-bd"/>
</dbReference>
<gene>
    <name evidence="6" type="ORF">QE408_001769</name>
</gene>
<keyword evidence="7" id="KW-1185">Reference proteome</keyword>
<dbReference type="PANTHER" id="PTHR46743">
    <property type="entry name" value="TEICHOIC ACIDS EXPORT ATP-BINDING PROTEIN TAGH"/>
    <property type="match status" value="1"/>
</dbReference>
<dbReference type="Gene3D" id="3.40.50.300">
    <property type="entry name" value="P-loop containing nucleotide triphosphate hydrolases"/>
    <property type="match status" value="1"/>
</dbReference>
<evidence type="ECO:0000313" key="6">
    <source>
        <dbReference type="EMBL" id="MDQ1184626.1"/>
    </source>
</evidence>
<evidence type="ECO:0000313" key="7">
    <source>
        <dbReference type="Proteomes" id="UP001224781"/>
    </source>
</evidence>
<dbReference type="InterPro" id="IPR017871">
    <property type="entry name" value="ABC_transporter-like_CS"/>
</dbReference>
<evidence type="ECO:0000256" key="2">
    <source>
        <dbReference type="ARBA" id="ARBA00022448"/>
    </source>
</evidence>
<dbReference type="InterPro" id="IPR003593">
    <property type="entry name" value="AAA+_ATPase"/>
</dbReference>
<reference evidence="6 7" key="1">
    <citation type="submission" date="2023-07" db="EMBL/GenBank/DDBJ databases">
        <title>Functional and genomic diversity of the sorghum phyllosphere microbiome.</title>
        <authorList>
            <person name="Shade A."/>
        </authorList>
    </citation>
    <scope>NUCLEOTIDE SEQUENCE [LARGE SCALE GENOMIC DNA]</scope>
    <source>
        <strain evidence="6 7">SORGH_AS_1126</strain>
    </source>
</reference>
<dbReference type="EMBL" id="JAUTBL010000002">
    <property type="protein sequence ID" value="MDQ1184626.1"/>
    <property type="molecule type" value="Genomic_DNA"/>
</dbReference>
<organism evidence="6 7">
    <name type="scientific">Agrobacterium larrymoorei</name>
    <dbReference type="NCBI Taxonomy" id="160699"/>
    <lineage>
        <taxon>Bacteria</taxon>
        <taxon>Pseudomonadati</taxon>
        <taxon>Pseudomonadota</taxon>
        <taxon>Alphaproteobacteria</taxon>
        <taxon>Hyphomicrobiales</taxon>
        <taxon>Rhizobiaceae</taxon>
        <taxon>Rhizobium/Agrobacterium group</taxon>
        <taxon>Agrobacterium</taxon>
    </lineage>
</organism>
<sequence>MILFENVSKSYRTSNSAKVVLDKATFSIPSGYNLGILGGNGAGKSTLLRLISGAEQPDRGRVARRARVSFPIGFGGTFHGHLTGKQNVLFVARVYGADASKVVEFVRDFSELGDYLNMPVNTYSSGMAAKLAFGMSLAIDFDIYLVDEVTEVGDARFRKKCADAFVERMKRSDIIMVSHNSQTIKAYCDRAAILSNGQLEFFESVDEAMAAHRRMMGASNA</sequence>
<evidence type="ECO:0000259" key="5">
    <source>
        <dbReference type="PROSITE" id="PS50893"/>
    </source>
</evidence>
<dbReference type="InterPro" id="IPR003439">
    <property type="entry name" value="ABC_transporter-like_ATP-bd"/>
</dbReference>
<proteinExistence type="inferred from homology"/>
<keyword evidence="2" id="KW-0813">Transport</keyword>
<dbReference type="RefSeq" id="WP_306930292.1">
    <property type="nucleotide sequence ID" value="NZ_JAUTBL010000002.1"/>
</dbReference>
<dbReference type="SMART" id="SM00382">
    <property type="entry name" value="AAA"/>
    <property type="match status" value="1"/>
</dbReference>
<dbReference type="CDD" id="cd03220">
    <property type="entry name" value="ABC_KpsT_Wzt"/>
    <property type="match status" value="1"/>
</dbReference>
<evidence type="ECO:0000256" key="4">
    <source>
        <dbReference type="ARBA" id="ARBA00022840"/>
    </source>
</evidence>
<evidence type="ECO:0000256" key="3">
    <source>
        <dbReference type="ARBA" id="ARBA00022741"/>
    </source>
</evidence>
<comment type="similarity">
    <text evidence="1">Belongs to the ABC transporter superfamily.</text>
</comment>
<dbReference type="InterPro" id="IPR027417">
    <property type="entry name" value="P-loop_NTPase"/>
</dbReference>
<comment type="caution">
    <text evidence="6">The sequence shown here is derived from an EMBL/GenBank/DDBJ whole genome shotgun (WGS) entry which is preliminary data.</text>
</comment>
<protein>
    <submittedName>
        <fullName evidence="6">Capsular polysaccharide transport system ATP-binding protein</fullName>
    </submittedName>
</protein>
<keyword evidence="3" id="KW-0547">Nucleotide-binding</keyword>
<dbReference type="SUPFAM" id="SSF52540">
    <property type="entry name" value="P-loop containing nucleoside triphosphate hydrolases"/>
    <property type="match status" value="1"/>
</dbReference>
<dbReference type="GO" id="GO:0005524">
    <property type="term" value="F:ATP binding"/>
    <property type="evidence" value="ECO:0007669"/>
    <property type="project" value="UniProtKB-KW"/>
</dbReference>
<evidence type="ECO:0000256" key="1">
    <source>
        <dbReference type="ARBA" id="ARBA00005417"/>
    </source>
</evidence>
<feature type="domain" description="ABC transporter" evidence="5">
    <location>
        <begin position="2"/>
        <end position="221"/>
    </location>
</feature>